<dbReference type="AlphaFoldDB" id="W9GBH8"/>
<name>W9GBH8_9MICO</name>
<protein>
    <submittedName>
        <fullName evidence="1">Uncharacterized protein</fullName>
    </submittedName>
</protein>
<evidence type="ECO:0000313" key="2">
    <source>
        <dbReference type="Proteomes" id="UP000019489"/>
    </source>
</evidence>
<dbReference type="Proteomes" id="UP000019489">
    <property type="component" value="Unassembled WGS sequence"/>
</dbReference>
<dbReference type="PATRIC" id="fig|1386089.3.peg.1146"/>
<dbReference type="NCBIfam" id="NF046112">
    <property type="entry name" value="MSMEG_6209_Nter"/>
    <property type="match status" value="1"/>
</dbReference>
<sequence length="65" mass="7234">MMDEDEAKAIHDVQHRLRAKFPHLDPDRVDAAVSGAHASMTGPIRSFVPVLVEHAARDELARDHP</sequence>
<comment type="caution">
    <text evidence="1">The sequence shown here is derived from an EMBL/GenBank/DDBJ whole genome shotgun (WGS) entry which is preliminary data.</text>
</comment>
<organism evidence="1 2">
    <name type="scientific">Intrasporangium oryzae NRRL B-24470</name>
    <dbReference type="NCBI Taxonomy" id="1386089"/>
    <lineage>
        <taxon>Bacteria</taxon>
        <taxon>Bacillati</taxon>
        <taxon>Actinomycetota</taxon>
        <taxon>Actinomycetes</taxon>
        <taxon>Micrococcales</taxon>
        <taxon>Intrasporangiaceae</taxon>
        <taxon>Intrasporangium</taxon>
    </lineage>
</organism>
<keyword evidence="2" id="KW-1185">Reference proteome</keyword>
<proteinExistence type="predicted"/>
<accession>W9GBH8</accession>
<dbReference type="eggNOG" id="ENOG5032I0B">
    <property type="taxonomic scope" value="Bacteria"/>
</dbReference>
<dbReference type="EMBL" id="AWSA01000009">
    <property type="protein sequence ID" value="EWT02572.1"/>
    <property type="molecule type" value="Genomic_DNA"/>
</dbReference>
<evidence type="ECO:0000313" key="1">
    <source>
        <dbReference type="EMBL" id="EWT02572.1"/>
    </source>
</evidence>
<dbReference type="Gene3D" id="1.10.8.1060">
    <property type="entry name" value="Corynebacterium glutamicum thioredoxin-dependent arsenate reductase, N-terminal domain"/>
    <property type="match status" value="1"/>
</dbReference>
<reference evidence="1 2" key="1">
    <citation type="submission" date="2013-08" db="EMBL/GenBank/DDBJ databases">
        <title>Intrasporangium oryzae NRRL B-24470.</title>
        <authorList>
            <person name="Liu H."/>
            <person name="Wang G."/>
        </authorList>
    </citation>
    <scope>NUCLEOTIDE SEQUENCE [LARGE SCALE GENOMIC DNA]</scope>
    <source>
        <strain evidence="1 2">NRRL B-24470</strain>
    </source>
</reference>
<gene>
    <name evidence="1" type="ORF">N865_02625</name>
</gene>